<reference evidence="3" key="1">
    <citation type="journal article" date="2014" name="Nat. Genet.">
        <title>A reference genome for common bean and genome-wide analysis of dual domestications.</title>
        <authorList>
            <person name="Schmutz J."/>
            <person name="McClean P.E."/>
            <person name="Mamidi S."/>
            <person name="Wu G.A."/>
            <person name="Cannon S.B."/>
            <person name="Grimwood J."/>
            <person name="Jenkins J."/>
            <person name="Shu S."/>
            <person name="Song Q."/>
            <person name="Chavarro C."/>
            <person name="Torres-Torres M."/>
            <person name="Geffroy V."/>
            <person name="Moghaddam S.M."/>
            <person name="Gao D."/>
            <person name="Abernathy B."/>
            <person name="Barry K."/>
            <person name="Blair M."/>
            <person name="Brick M.A."/>
            <person name="Chovatia M."/>
            <person name="Gepts P."/>
            <person name="Goodstein D.M."/>
            <person name="Gonzales M."/>
            <person name="Hellsten U."/>
            <person name="Hyten D.L."/>
            <person name="Jia G."/>
            <person name="Kelly J.D."/>
            <person name="Kudrna D."/>
            <person name="Lee R."/>
            <person name="Richard M.M."/>
            <person name="Miklas P.N."/>
            <person name="Osorno J.M."/>
            <person name="Rodrigues J."/>
            <person name="Thareau V."/>
            <person name="Urrea C.A."/>
            <person name="Wang M."/>
            <person name="Yu Y."/>
            <person name="Zhang M."/>
            <person name="Wing R.A."/>
            <person name="Cregan P.B."/>
            <person name="Rokhsar D.S."/>
            <person name="Jackson S.A."/>
        </authorList>
    </citation>
    <scope>NUCLEOTIDE SEQUENCE [LARGE SCALE GENOMIC DNA]</scope>
    <source>
        <strain evidence="3">cv. G19833</strain>
    </source>
</reference>
<dbReference type="GO" id="GO:0006952">
    <property type="term" value="P:defense response"/>
    <property type="evidence" value="ECO:0007669"/>
    <property type="project" value="InterPro"/>
</dbReference>
<dbReference type="SUPFAM" id="SSF55961">
    <property type="entry name" value="Bet v1-like"/>
    <property type="match status" value="1"/>
</dbReference>
<dbReference type="STRING" id="3885.V7BSV4"/>
<dbReference type="InterPro" id="IPR000916">
    <property type="entry name" value="Bet_v_I/MLP"/>
</dbReference>
<protein>
    <recommendedName>
        <fullName evidence="1">Bet v I/Major latex protein domain-containing protein</fullName>
    </recommendedName>
</protein>
<dbReference type="Proteomes" id="UP000000226">
    <property type="component" value="Chromosome 5"/>
</dbReference>
<dbReference type="OMA" id="ELHEGNW"/>
<dbReference type="CDD" id="cd07816">
    <property type="entry name" value="Bet_v1-like"/>
    <property type="match status" value="1"/>
</dbReference>
<dbReference type="InterPro" id="IPR023393">
    <property type="entry name" value="START-like_dom_sf"/>
</dbReference>
<dbReference type="Pfam" id="PF00407">
    <property type="entry name" value="Bet_v_1"/>
    <property type="match status" value="1"/>
</dbReference>
<dbReference type="InterPro" id="IPR051761">
    <property type="entry name" value="MLP-like_ligand-binding"/>
</dbReference>
<feature type="domain" description="Bet v I/Major latex protein" evidence="1">
    <location>
        <begin position="4"/>
        <end position="153"/>
    </location>
</feature>
<dbReference type="OrthoDB" id="1415949at2759"/>
<sequence>MAYSQVQKVEANVHIMASAEEFHDVLCSKTHHITNMSPQKIKSVEILKGEWGTEGSIISWSYVLDGKASVSNNVVEGIDKENHKVNFKVIDGDILKHYKSCKFIVQATPMEKGSVVNWVAEYEKQNANTPNPHNLLELATEMTKEIGAYLTQHTI</sequence>
<keyword evidence="3" id="KW-1185">Reference proteome</keyword>
<organism evidence="2 3">
    <name type="scientific">Phaseolus vulgaris</name>
    <name type="common">Kidney bean</name>
    <name type="synonym">French bean</name>
    <dbReference type="NCBI Taxonomy" id="3885"/>
    <lineage>
        <taxon>Eukaryota</taxon>
        <taxon>Viridiplantae</taxon>
        <taxon>Streptophyta</taxon>
        <taxon>Embryophyta</taxon>
        <taxon>Tracheophyta</taxon>
        <taxon>Spermatophyta</taxon>
        <taxon>Magnoliopsida</taxon>
        <taxon>eudicotyledons</taxon>
        <taxon>Gunneridae</taxon>
        <taxon>Pentapetalae</taxon>
        <taxon>rosids</taxon>
        <taxon>fabids</taxon>
        <taxon>Fabales</taxon>
        <taxon>Fabaceae</taxon>
        <taxon>Papilionoideae</taxon>
        <taxon>50 kb inversion clade</taxon>
        <taxon>NPAAA clade</taxon>
        <taxon>indigoferoid/millettioid clade</taxon>
        <taxon>Phaseoleae</taxon>
        <taxon>Phaseolus</taxon>
    </lineage>
</organism>
<dbReference type="AlphaFoldDB" id="V7BSV4"/>
<accession>V7BSV4</accession>
<dbReference type="EMBL" id="CM002292">
    <property type="protein sequence ID" value="ESW21092.1"/>
    <property type="molecule type" value="Genomic_DNA"/>
</dbReference>
<dbReference type="eggNOG" id="ENOG502RN75">
    <property type="taxonomic scope" value="Eukaryota"/>
</dbReference>
<evidence type="ECO:0000259" key="1">
    <source>
        <dbReference type="SMART" id="SM01037"/>
    </source>
</evidence>
<dbReference type="PANTHER" id="PTHR31907">
    <property type="entry name" value="MLP-LIKE PROTEIN 423"/>
    <property type="match status" value="1"/>
</dbReference>
<gene>
    <name evidence="2" type="ORF">PHAVU_005G041000g</name>
</gene>
<dbReference type="SMART" id="SM01037">
    <property type="entry name" value="Bet_v_1"/>
    <property type="match status" value="1"/>
</dbReference>
<name>V7BSV4_PHAVU</name>
<dbReference type="SMR" id="V7BSV4"/>
<evidence type="ECO:0000313" key="2">
    <source>
        <dbReference type="EMBL" id="ESW21092.1"/>
    </source>
</evidence>
<dbReference type="Gramene" id="ESW21092">
    <property type="protein sequence ID" value="ESW21092"/>
    <property type="gene ID" value="PHAVU_005G041000g"/>
</dbReference>
<evidence type="ECO:0000313" key="3">
    <source>
        <dbReference type="Proteomes" id="UP000000226"/>
    </source>
</evidence>
<dbReference type="Gene3D" id="3.30.530.20">
    <property type="match status" value="1"/>
</dbReference>
<proteinExistence type="predicted"/>